<dbReference type="SUPFAM" id="SSF52728">
    <property type="entry name" value="PTS IIb component"/>
    <property type="match status" value="1"/>
</dbReference>
<dbReference type="Pfam" id="PF03830">
    <property type="entry name" value="PTSIIB_sorb"/>
    <property type="match status" value="1"/>
</dbReference>
<dbReference type="InterPro" id="IPR036667">
    <property type="entry name" value="PTS_IIB_sorbose-sp_sf"/>
</dbReference>
<keyword evidence="5 9" id="KW-0808">Transferase</keyword>
<evidence type="ECO:0000256" key="1">
    <source>
        <dbReference type="ARBA" id="ARBA00004496"/>
    </source>
</evidence>
<dbReference type="EMBL" id="VSSQ01041440">
    <property type="protein sequence ID" value="MPM94860.1"/>
    <property type="molecule type" value="Genomic_DNA"/>
</dbReference>
<feature type="domain" description="PTS EIIB type-4" evidence="8">
    <location>
        <begin position="1"/>
        <end position="104"/>
    </location>
</feature>
<evidence type="ECO:0000256" key="2">
    <source>
        <dbReference type="ARBA" id="ARBA00022448"/>
    </source>
</evidence>
<evidence type="ECO:0000256" key="6">
    <source>
        <dbReference type="ARBA" id="ARBA00022683"/>
    </source>
</evidence>
<protein>
    <submittedName>
        <fullName evidence="9">PTS system sorbose-specific EIIB component</fullName>
        <ecNumber evidence="9">2.7.1.206</ecNumber>
    </submittedName>
</protein>
<evidence type="ECO:0000256" key="7">
    <source>
        <dbReference type="ARBA" id="ARBA00022777"/>
    </source>
</evidence>
<keyword evidence="4" id="KW-0762">Sugar transport</keyword>
<evidence type="ECO:0000256" key="5">
    <source>
        <dbReference type="ARBA" id="ARBA00022679"/>
    </source>
</evidence>
<dbReference type="GO" id="GO:0005737">
    <property type="term" value="C:cytoplasm"/>
    <property type="evidence" value="ECO:0007669"/>
    <property type="project" value="UniProtKB-SubCell"/>
</dbReference>
<dbReference type="Gene3D" id="3.40.35.10">
    <property type="entry name" value="Phosphotransferase system, sorbose subfamily IIB component"/>
    <property type="match status" value="1"/>
</dbReference>
<keyword evidence="3" id="KW-0963">Cytoplasm</keyword>
<comment type="caution">
    <text evidence="9">The sequence shown here is derived from an EMBL/GenBank/DDBJ whole genome shotgun (WGS) entry which is preliminary data.</text>
</comment>
<sequence>MSIFGVDRAIERLAENPYGDESVFILFKNPTNLKAFVDKGYPIKEVNVGNMSGKTGATQVKKAVSVTHEEAEMFREMHKKGIIFTALMIPNDPNVDFMSLIENI</sequence>
<evidence type="ECO:0000313" key="9">
    <source>
        <dbReference type="EMBL" id="MPM94860.1"/>
    </source>
</evidence>
<comment type="subcellular location">
    <subcellularLocation>
        <location evidence="1">Cytoplasm</location>
    </subcellularLocation>
</comment>
<dbReference type="EC" id="2.7.1.206" evidence="9"/>
<reference evidence="9" key="1">
    <citation type="submission" date="2019-08" db="EMBL/GenBank/DDBJ databases">
        <authorList>
            <person name="Kucharzyk K."/>
            <person name="Murdoch R.W."/>
            <person name="Higgins S."/>
            <person name="Loffler F."/>
        </authorList>
    </citation>
    <scope>NUCLEOTIDE SEQUENCE</scope>
</reference>
<evidence type="ECO:0000256" key="4">
    <source>
        <dbReference type="ARBA" id="ARBA00022597"/>
    </source>
</evidence>
<dbReference type="AlphaFoldDB" id="A0A645DZA5"/>
<gene>
    <name evidence="9" type="primary">sorB_7</name>
    <name evidence="9" type="ORF">SDC9_142009</name>
</gene>
<evidence type="ECO:0000259" key="8">
    <source>
        <dbReference type="PROSITE" id="PS51101"/>
    </source>
</evidence>
<evidence type="ECO:0000256" key="3">
    <source>
        <dbReference type="ARBA" id="ARBA00022490"/>
    </source>
</evidence>
<dbReference type="GO" id="GO:0022871">
    <property type="term" value="F:protein-N(PI)-phosphohistidine-sorbose phosphotransferase system transporter activity"/>
    <property type="evidence" value="ECO:0007669"/>
    <property type="project" value="UniProtKB-EC"/>
</dbReference>
<keyword evidence="7" id="KW-0418">Kinase</keyword>
<dbReference type="InterPro" id="IPR004720">
    <property type="entry name" value="PTS_IIB_sorbose-sp"/>
</dbReference>
<keyword evidence="6" id="KW-0598">Phosphotransferase system</keyword>
<name>A0A645DZA5_9ZZZZ</name>
<dbReference type="PROSITE" id="PS51101">
    <property type="entry name" value="PTS_EIIB_TYPE_4"/>
    <property type="match status" value="1"/>
</dbReference>
<dbReference type="GO" id="GO:0016301">
    <property type="term" value="F:kinase activity"/>
    <property type="evidence" value="ECO:0007669"/>
    <property type="project" value="UniProtKB-KW"/>
</dbReference>
<organism evidence="9">
    <name type="scientific">bioreactor metagenome</name>
    <dbReference type="NCBI Taxonomy" id="1076179"/>
    <lineage>
        <taxon>unclassified sequences</taxon>
        <taxon>metagenomes</taxon>
        <taxon>ecological metagenomes</taxon>
    </lineage>
</organism>
<accession>A0A645DZA5</accession>
<keyword evidence="2" id="KW-0813">Transport</keyword>
<proteinExistence type="predicted"/>
<dbReference type="GO" id="GO:0009401">
    <property type="term" value="P:phosphoenolpyruvate-dependent sugar phosphotransferase system"/>
    <property type="evidence" value="ECO:0007669"/>
    <property type="project" value="UniProtKB-KW"/>
</dbReference>